<feature type="compositionally biased region" description="Low complexity" evidence="3">
    <location>
        <begin position="742"/>
        <end position="776"/>
    </location>
</feature>
<dbReference type="Proteomes" id="UP000596276">
    <property type="component" value="Chromosome 7"/>
</dbReference>
<feature type="domain" description="Dynamin-type G" evidence="5">
    <location>
        <begin position="35"/>
        <end position="324"/>
    </location>
</feature>
<dbReference type="PROSITE" id="PS51388">
    <property type="entry name" value="GED"/>
    <property type="match status" value="1"/>
</dbReference>
<feature type="compositionally biased region" description="Low complexity" evidence="3">
    <location>
        <begin position="786"/>
        <end position="808"/>
    </location>
</feature>
<dbReference type="InterPro" id="IPR022812">
    <property type="entry name" value="Dynamin"/>
</dbReference>
<dbReference type="VEuPathDB" id="FungiDB:F9C07_2280425"/>
<keyword evidence="1" id="KW-0547">Nucleotide-binding</keyword>
<evidence type="ECO:0000313" key="6">
    <source>
        <dbReference type="EMBL" id="QRD91105.1"/>
    </source>
</evidence>
<dbReference type="SMART" id="SM00053">
    <property type="entry name" value="DYNc"/>
    <property type="match status" value="1"/>
</dbReference>
<dbReference type="GO" id="GO:0006897">
    <property type="term" value="P:endocytosis"/>
    <property type="evidence" value="ECO:0007669"/>
    <property type="project" value="TreeGrafter"/>
</dbReference>
<organism evidence="6 7">
    <name type="scientific">Aspergillus flavus (strain ATCC 200026 / FGSC A1120 / IAM 13836 / NRRL 3357 / JCM 12722 / SRRC 167)</name>
    <dbReference type="NCBI Taxonomy" id="332952"/>
    <lineage>
        <taxon>Eukaryota</taxon>
        <taxon>Fungi</taxon>
        <taxon>Dikarya</taxon>
        <taxon>Ascomycota</taxon>
        <taxon>Pezizomycotina</taxon>
        <taxon>Eurotiomycetes</taxon>
        <taxon>Eurotiomycetidae</taxon>
        <taxon>Eurotiales</taxon>
        <taxon>Aspergillaceae</taxon>
        <taxon>Aspergillus</taxon>
        <taxon>Aspergillus subgen. Circumdati</taxon>
    </lineage>
</organism>
<feature type="domain" description="GED" evidence="4">
    <location>
        <begin position="617"/>
        <end position="708"/>
    </location>
</feature>
<keyword evidence="7" id="KW-1185">Reference proteome</keyword>
<dbReference type="AlphaFoldDB" id="A0A7U2R1M5"/>
<dbReference type="GO" id="GO:0048312">
    <property type="term" value="P:intracellular distribution of mitochondria"/>
    <property type="evidence" value="ECO:0007669"/>
    <property type="project" value="TreeGrafter"/>
</dbReference>
<evidence type="ECO:0000313" key="7">
    <source>
        <dbReference type="Proteomes" id="UP000596276"/>
    </source>
</evidence>
<keyword evidence="2" id="KW-0342">GTP-binding</keyword>
<dbReference type="PANTHER" id="PTHR11566">
    <property type="entry name" value="DYNAMIN"/>
    <property type="match status" value="1"/>
</dbReference>
<dbReference type="InterPro" id="IPR000375">
    <property type="entry name" value="Dynamin_stalk"/>
</dbReference>
<feature type="region of interest" description="Disordered" evidence="3">
    <location>
        <begin position="714"/>
        <end position="823"/>
    </location>
</feature>
<accession>A0A7U2R1M5</accession>
<dbReference type="GO" id="GO:0000266">
    <property type="term" value="P:mitochondrial fission"/>
    <property type="evidence" value="ECO:0007669"/>
    <property type="project" value="TreeGrafter"/>
</dbReference>
<evidence type="ECO:0000256" key="3">
    <source>
        <dbReference type="SAM" id="MobiDB-lite"/>
    </source>
</evidence>
<name>A0A7U2R1M5_ASPFN</name>
<evidence type="ECO:0000259" key="4">
    <source>
        <dbReference type="PROSITE" id="PS51388"/>
    </source>
</evidence>
<evidence type="ECO:0000256" key="1">
    <source>
        <dbReference type="ARBA" id="ARBA00022741"/>
    </source>
</evidence>
<dbReference type="InterPro" id="IPR020850">
    <property type="entry name" value="GED_dom"/>
</dbReference>
<dbReference type="PRINTS" id="PR00195">
    <property type="entry name" value="DYNAMIN"/>
</dbReference>
<dbReference type="Pfam" id="PF01031">
    <property type="entry name" value="Dynamin_M"/>
    <property type="match status" value="1"/>
</dbReference>
<dbReference type="GO" id="GO:0008017">
    <property type="term" value="F:microtubule binding"/>
    <property type="evidence" value="ECO:0007669"/>
    <property type="project" value="TreeGrafter"/>
</dbReference>
<dbReference type="GO" id="GO:0005739">
    <property type="term" value="C:mitochondrion"/>
    <property type="evidence" value="ECO:0007669"/>
    <property type="project" value="TreeGrafter"/>
</dbReference>
<dbReference type="InterPro" id="IPR045063">
    <property type="entry name" value="Dynamin_N"/>
</dbReference>
<dbReference type="Pfam" id="PF00350">
    <property type="entry name" value="Dynamin_N"/>
    <property type="match status" value="1"/>
</dbReference>
<dbReference type="InterPro" id="IPR027417">
    <property type="entry name" value="P-loop_NTPase"/>
</dbReference>
<dbReference type="EMBL" id="CP044617">
    <property type="protein sequence ID" value="QRD91105.1"/>
    <property type="molecule type" value="Genomic_DNA"/>
</dbReference>
<gene>
    <name evidence="6" type="ORF">F9C07_2280425</name>
</gene>
<dbReference type="GO" id="GO:0005525">
    <property type="term" value="F:GTP binding"/>
    <property type="evidence" value="ECO:0007669"/>
    <property type="project" value="InterPro"/>
</dbReference>
<dbReference type="PROSITE" id="PS51718">
    <property type="entry name" value="G_DYNAMIN_2"/>
    <property type="match status" value="1"/>
</dbReference>
<proteinExistence type="predicted"/>
<sequence length="993" mass="111521">MSPSREEQALHQLQSQQSKLLDKIDELRAIGVGGLVELPQVIVCGNQSSGKSSVLEAISRVRFPAKSNVCTRFATEVILRRSPQPKIKVSIEPGESRINEAERQKLREFAPQAFSSDRDLPKLIEQAKECMGISNEDTANSGFSDDVLKVAISGPDKPELTLVDLPGLDYSTSRDKGAKGIEIVRGLTEKYMKNTRTIILAVISAKTDYHLQEVLNMAERFDSKRERTLGIITQPDILKADSEEEGNYLQFMRNERIHLRLGWHALRNRSFETHDISDDARDEREKIFFEQGRWASLSRDCVGVESLRRRLSSVLLQHVRRNLPSLIADIQDQIADRQRRLAKLGPARLTLQQQRGFLLDISSSFERITSQALNGMYADEFFGEFGDDTQDSQDFRRLRAVIRELNECFADAMNTRGSRRIVRELLSHFYDLDQEKKKILVTEYITREALEKEIGEQARKNRGIELPGSANQLLVGNLFRDQSKPWEGIARLHLLNTWESVKYFVYLLLRHLTDEPTYTLLVGTVLAPQLERMKDGLLNKLGELTAYTKRGHPLPIGKSFLSKIQVARTNRQIAALRKGLGLSRPFFVLKDGSESFYADDLERAASELRSSSDQFAAAEIIDQMQAYYDTSIVTFVDNIATLAIENCLLGPLERIFTSQTVNNMDDQQIRELAEELPHVQHDRQRLDQELNKLQAGLDTFNIFSTESSSLQRPSIFAKPASRHSSLSQSLDPIAIRKKTKPQSKSTQSVPTTNSPSPSVASGDNRNSNTTTASTRNVNPAFGTPTSISTSLLFSRSSSSGDSSNANNPSKEKLPFNSLGSHTWNTPRPSDGLFGPLPFSNVETTKSSAEIGQGLFLAPRFGQSSGSSSIFGFTDTTAKYDPKEPPATEGLNRTIVYQEKDGASETNMYQHICYLKGYNRYSPEVSQYSTSHPLHAHRILGLRGMAKSLTSGTPTWGLRARLEVYPCQGHLIGGFYCTLRVTFLDWSNLYEDLW</sequence>
<dbReference type="GO" id="GO:0003924">
    <property type="term" value="F:GTPase activity"/>
    <property type="evidence" value="ECO:0007669"/>
    <property type="project" value="InterPro"/>
</dbReference>
<dbReference type="GO" id="GO:0016559">
    <property type="term" value="P:peroxisome fission"/>
    <property type="evidence" value="ECO:0007669"/>
    <property type="project" value="TreeGrafter"/>
</dbReference>
<dbReference type="GO" id="GO:0005874">
    <property type="term" value="C:microtubule"/>
    <property type="evidence" value="ECO:0007669"/>
    <property type="project" value="TreeGrafter"/>
</dbReference>
<dbReference type="SUPFAM" id="SSF52540">
    <property type="entry name" value="P-loop containing nucleoside triphosphate hydrolases"/>
    <property type="match status" value="1"/>
</dbReference>
<reference evidence="7" key="1">
    <citation type="journal article" date="2021" name="G3 (Bethesda)">
        <title>Chromosome assembled and annotated genome sequence of Aspergillus flavus NRRL 3357.</title>
        <authorList>
            <person name="Skerker J.M."/>
            <person name="Pianalto K.M."/>
            <person name="Mondo S.J."/>
            <person name="Yang K."/>
            <person name="Arkin A.P."/>
            <person name="Keller N.P."/>
            <person name="Grigoriev I.V."/>
            <person name="Louise Glass N.L."/>
        </authorList>
    </citation>
    <scope>NUCLEOTIDE SEQUENCE [LARGE SCALE GENOMIC DNA]</scope>
    <source>
        <strain evidence="7">ATCC 200026 / FGSC A1120 / IAM 13836 / NRRL 3357 / JCM 12722 / SRRC 167</strain>
    </source>
</reference>
<dbReference type="VEuPathDB" id="FungiDB:AFLA_007371"/>
<dbReference type="FunFam" id="3.40.50.300:FF:001425">
    <property type="entry name" value="Dynamin GTPase, putative"/>
    <property type="match status" value="1"/>
</dbReference>
<dbReference type="Gene3D" id="3.40.50.300">
    <property type="entry name" value="P-loop containing nucleotide triphosphate hydrolases"/>
    <property type="match status" value="1"/>
</dbReference>
<protein>
    <submittedName>
        <fullName evidence="6">Vacuolar sorting protein VPS1, dynamin</fullName>
    </submittedName>
</protein>
<dbReference type="GO" id="GO:0016020">
    <property type="term" value="C:membrane"/>
    <property type="evidence" value="ECO:0007669"/>
    <property type="project" value="TreeGrafter"/>
</dbReference>
<dbReference type="InterPro" id="IPR001401">
    <property type="entry name" value="Dynamin_GTPase"/>
</dbReference>
<dbReference type="InterPro" id="IPR030381">
    <property type="entry name" value="G_DYNAMIN_dom"/>
</dbReference>
<evidence type="ECO:0000256" key="2">
    <source>
        <dbReference type="ARBA" id="ARBA00023134"/>
    </source>
</evidence>
<evidence type="ECO:0000259" key="5">
    <source>
        <dbReference type="PROSITE" id="PS51718"/>
    </source>
</evidence>
<dbReference type="PANTHER" id="PTHR11566:SF149">
    <property type="entry name" value="GTPASE, PUTATIVE (AFU_ORTHOLOGUE AFUA_6G11890)-RELATED"/>
    <property type="match status" value="1"/>
</dbReference>
<dbReference type="CDD" id="cd08771">
    <property type="entry name" value="DLP_1"/>
    <property type="match status" value="1"/>
</dbReference>